<dbReference type="Proteomes" id="UP000297385">
    <property type="component" value="Unassembled WGS sequence"/>
</dbReference>
<dbReference type="GO" id="GO:0050118">
    <property type="term" value="F:N-acetyldiaminopimelate deacetylase activity"/>
    <property type="evidence" value="ECO:0007669"/>
    <property type="project" value="UniProtKB-ARBA"/>
</dbReference>
<dbReference type="PANTHER" id="PTHR11014">
    <property type="entry name" value="PEPTIDASE M20 FAMILY MEMBER"/>
    <property type="match status" value="1"/>
</dbReference>
<protein>
    <submittedName>
        <fullName evidence="4">Amidohydrolase</fullName>
    </submittedName>
</protein>
<dbReference type="PANTHER" id="PTHR11014:SF63">
    <property type="entry name" value="METALLOPEPTIDASE, PUTATIVE (AFU_ORTHOLOGUE AFUA_6G09600)-RELATED"/>
    <property type="match status" value="1"/>
</dbReference>
<feature type="binding site" evidence="2">
    <location>
        <position position="164"/>
    </location>
    <ligand>
        <name>Mn(2+)</name>
        <dbReference type="ChEBI" id="CHEBI:29035"/>
        <label>2</label>
    </ligand>
</feature>
<dbReference type="InterPro" id="IPR011650">
    <property type="entry name" value="Peptidase_M20_dimer"/>
</dbReference>
<organism evidence="4 5">
    <name type="scientific">Paraburkholderia dipogonis</name>
    <dbReference type="NCBI Taxonomy" id="1211383"/>
    <lineage>
        <taxon>Bacteria</taxon>
        <taxon>Pseudomonadati</taxon>
        <taxon>Pseudomonadota</taxon>
        <taxon>Betaproteobacteria</taxon>
        <taxon>Burkholderiales</taxon>
        <taxon>Burkholderiaceae</taxon>
        <taxon>Paraburkholderia</taxon>
    </lineage>
</organism>
<keyword evidence="2" id="KW-0479">Metal-binding</keyword>
<evidence type="ECO:0000313" key="4">
    <source>
        <dbReference type="EMBL" id="TFE40707.1"/>
    </source>
</evidence>
<feature type="domain" description="Peptidase M20 dimerisation" evidence="3">
    <location>
        <begin position="187"/>
        <end position="278"/>
    </location>
</feature>
<feature type="binding site" evidence="2">
    <location>
        <position position="103"/>
    </location>
    <ligand>
        <name>Mn(2+)</name>
        <dbReference type="ChEBI" id="CHEBI:29035"/>
        <label>2</label>
    </ligand>
</feature>
<reference evidence="4 5" key="1">
    <citation type="submission" date="2019-03" db="EMBL/GenBank/DDBJ databases">
        <title>Complete Genome Sequence of Paraburkholderia dipogonis ICMP 19430T, a Nitrogen-fixing Symbiont of the South African Invasive Legume Dipogon lignosus in New Zealand.</title>
        <authorList>
            <person name="De Meyer S.E."/>
        </authorList>
    </citation>
    <scope>NUCLEOTIDE SEQUENCE [LARGE SCALE GENOMIC DNA]</scope>
    <source>
        <strain evidence="4 5">ICMP 19430</strain>
    </source>
</reference>
<keyword evidence="2" id="KW-0464">Manganese</keyword>
<dbReference type="RefSeq" id="WP_134463081.1">
    <property type="nucleotide sequence ID" value="NZ_JBHMFL010000038.1"/>
</dbReference>
<dbReference type="SUPFAM" id="SSF53187">
    <property type="entry name" value="Zn-dependent exopeptidases"/>
    <property type="match status" value="1"/>
</dbReference>
<dbReference type="InterPro" id="IPR036264">
    <property type="entry name" value="Bact_exopeptidase_dim_dom"/>
</dbReference>
<dbReference type="FunFam" id="3.30.70.360:FF:000001">
    <property type="entry name" value="N-acetyldiaminopimelate deacetylase"/>
    <property type="match status" value="1"/>
</dbReference>
<proteinExistence type="predicted"/>
<dbReference type="EMBL" id="SNVI01000002">
    <property type="protein sequence ID" value="TFE40707.1"/>
    <property type="molecule type" value="Genomic_DNA"/>
</dbReference>
<feature type="binding site" evidence="2">
    <location>
        <position position="362"/>
    </location>
    <ligand>
        <name>Mn(2+)</name>
        <dbReference type="ChEBI" id="CHEBI:29035"/>
        <label>2</label>
    </ligand>
</feature>
<gene>
    <name evidence="4" type="ORF">E2553_28740</name>
</gene>
<accession>A0A4Y8MT91</accession>
<dbReference type="InterPro" id="IPR002933">
    <property type="entry name" value="Peptidase_M20"/>
</dbReference>
<evidence type="ECO:0000259" key="3">
    <source>
        <dbReference type="Pfam" id="PF07687"/>
    </source>
</evidence>
<feature type="binding site" evidence="2">
    <location>
        <position position="105"/>
    </location>
    <ligand>
        <name>Mn(2+)</name>
        <dbReference type="ChEBI" id="CHEBI:29035"/>
        <label>2</label>
    </ligand>
</feature>
<comment type="caution">
    <text evidence="4">The sequence shown here is derived from an EMBL/GenBank/DDBJ whole genome shotgun (WGS) entry which is preliminary data.</text>
</comment>
<dbReference type="SUPFAM" id="SSF55031">
    <property type="entry name" value="Bacterial exopeptidase dimerisation domain"/>
    <property type="match status" value="1"/>
</dbReference>
<name>A0A4Y8MT91_9BURK</name>
<dbReference type="PIRSF" id="PIRSF005962">
    <property type="entry name" value="Pept_M20D_amidohydro"/>
    <property type="match status" value="1"/>
</dbReference>
<sequence length="408" mass="43869">MIQDFVLPGIAAIQEEMIGLRHRIHAYPELGLQEVATSELVAECLDKWGFQVTRAVGKTGVVGTLKNGRGPSLGLRADMDALPIHETTGLPYASRNDGVMHACGHDGHTATLLAAARHLAETRDFSGTLNLIFQPAEEGLGGAQKMMEDGLFERFPCDAVFALHNVPGYPAGHLGFFNGAFMASADTVTVRVVGRGGHGAAPDEAIDPIVVCASIVTALQSIVSRNVSPRDLAIISVGSIHAGTASNVIPSSAQMLLTVRALAPDVRDLLERRIHELVHGQAASFGAQAEIDYFRCHPVLINHPAQTDFARAVATDWFGAQAVIDDLAPFTASEDFACMLEQCPGSYLVIGNGDGERGCALHHSGYDFNDDCLAVGATYWVKLTERFLPMADRPDHHHFNHDIEEKHT</sequence>
<evidence type="ECO:0000256" key="1">
    <source>
        <dbReference type="ARBA" id="ARBA00022801"/>
    </source>
</evidence>
<dbReference type="GeneID" id="97306955"/>
<evidence type="ECO:0000313" key="5">
    <source>
        <dbReference type="Proteomes" id="UP000297385"/>
    </source>
</evidence>
<dbReference type="Pfam" id="PF07687">
    <property type="entry name" value="M20_dimer"/>
    <property type="match status" value="1"/>
</dbReference>
<dbReference type="AlphaFoldDB" id="A0A4Y8MT91"/>
<dbReference type="NCBIfam" id="TIGR01891">
    <property type="entry name" value="amidohydrolases"/>
    <property type="match status" value="1"/>
</dbReference>
<comment type="cofactor">
    <cofactor evidence="2">
        <name>Mn(2+)</name>
        <dbReference type="ChEBI" id="CHEBI:29035"/>
    </cofactor>
    <text evidence="2">The Mn(2+) ion enhances activity.</text>
</comment>
<dbReference type="GO" id="GO:0019877">
    <property type="term" value="P:diaminopimelate biosynthetic process"/>
    <property type="evidence" value="ECO:0007669"/>
    <property type="project" value="UniProtKB-ARBA"/>
</dbReference>
<dbReference type="GO" id="GO:0046872">
    <property type="term" value="F:metal ion binding"/>
    <property type="evidence" value="ECO:0007669"/>
    <property type="project" value="UniProtKB-KW"/>
</dbReference>
<dbReference type="Pfam" id="PF01546">
    <property type="entry name" value="Peptidase_M20"/>
    <property type="match status" value="1"/>
</dbReference>
<dbReference type="CDD" id="cd05666">
    <property type="entry name" value="M20_Acy1-like"/>
    <property type="match status" value="1"/>
</dbReference>
<dbReference type="InterPro" id="IPR017439">
    <property type="entry name" value="Amidohydrolase"/>
</dbReference>
<dbReference type="Gene3D" id="3.30.70.360">
    <property type="match status" value="1"/>
</dbReference>
<dbReference type="Gene3D" id="3.40.630.10">
    <property type="entry name" value="Zn peptidases"/>
    <property type="match status" value="1"/>
</dbReference>
<feature type="binding site" evidence="2">
    <location>
        <position position="138"/>
    </location>
    <ligand>
        <name>Mn(2+)</name>
        <dbReference type="ChEBI" id="CHEBI:29035"/>
        <label>2</label>
    </ligand>
</feature>
<evidence type="ECO:0000256" key="2">
    <source>
        <dbReference type="PIRSR" id="PIRSR005962-1"/>
    </source>
</evidence>
<keyword evidence="1 4" id="KW-0378">Hydrolase</keyword>